<keyword evidence="3" id="KW-0833">Ubl conjugation pathway</keyword>
<dbReference type="AlphaFoldDB" id="A0A8S2GCZ0"/>
<dbReference type="SUPFAM" id="SSF81383">
    <property type="entry name" value="F-box domain"/>
    <property type="match status" value="1"/>
</dbReference>
<dbReference type="PROSITE" id="PS50294">
    <property type="entry name" value="WD_REPEATS_REGION"/>
    <property type="match status" value="2"/>
</dbReference>
<dbReference type="InterPro" id="IPR036047">
    <property type="entry name" value="F-box-like_dom_sf"/>
</dbReference>
<dbReference type="Gene3D" id="1.20.1280.50">
    <property type="match status" value="1"/>
</dbReference>
<dbReference type="SMART" id="SM00256">
    <property type="entry name" value="FBOX"/>
    <property type="match status" value="1"/>
</dbReference>
<evidence type="ECO:0000256" key="3">
    <source>
        <dbReference type="ARBA" id="ARBA00022786"/>
    </source>
</evidence>
<evidence type="ECO:0000313" key="7">
    <source>
        <dbReference type="EMBL" id="CAF0723583.1"/>
    </source>
</evidence>
<dbReference type="PROSITE" id="PS50181">
    <property type="entry name" value="FBOX"/>
    <property type="match status" value="1"/>
</dbReference>
<dbReference type="Pfam" id="PF12937">
    <property type="entry name" value="F-box-like"/>
    <property type="match status" value="1"/>
</dbReference>
<evidence type="ECO:0000313" key="8">
    <source>
        <dbReference type="EMBL" id="CAF3495930.1"/>
    </source>
</evidence>
<dbReference type="EMBL" id="CAJOBA010000026">
    <property type="protein sequence ID" value="CAF3495930.1"/>
    <property type="molecule type" value="Genomic_DNA"/>
</dbReference>
<dbReference type="PANTHER" id="PTHR19872">
    <property type="entry name" value="UBIQUITIN LIGASE SPECIFICITY FACTOR/HREP PROTEIN"/>
    <property type="match status" value="1"/>
</dbReference>
<dbReference type="Pfam" id="PF00400">
    <property type="entry name" value="WD40"/>
    <property type="match status" value="5"/>
</dbReference>
<evidence type="ECO:0000256" key="5">
    <source>
        <dbReference type="SAM" id="MobiDB-lite"/>
    </source>
</evidence>
<dbReference type="InterPro" id="IPR020472">
    <property type="entry name" value="WD40_PAC1"/>
</dbReference>
<dbReference type="SMART" id="SM00320">
    <property type="entry name" value="WD40"/>
    <property type="match status" value="4"/>
</dbReference>
<gene>
    <name evidence="7" type="ORF">OVA965_LOCUS238</name>
    <name evidence="8" type="ORF">TMI583_LOCUS238</name>
</gene>
<reference evidence="8" key="1">
    <citation type="submission" date="2021-02" db="EMBL/GenBank/DDBJ databases">
        <authorList>
            <person name="Nowell W R."/>
        </authorList>
    </citation>
    <scope>NUCLEOTIDE SEQUENCE</scope>
</reference>
<evidence type="ECO:0000313" key="9">
    <source>
        <dbReference type="Proteomes" id="UP000682733"/>
    </source>
</evidence>
<dbReference type="Proteomes" id="UP000682733">
    <property type="component" value="Unassembled WGS sequence"/>
</dbReference>
<dbReference type="Proteomes" id="UP000677228">
    <property type="component" value="Unassembled WGS sequence"/>
</dbReference>
<comment type="caution">
    <text evidence="8">The sequence shown here is derived from an EMBL/GenBank/DDBJ whole genome shotgun (WGS) entry which is preliminary data.</text>
</comment>
<dbReference type="Gene3D" id="2.130.10.10">
    <property type="entry name" value="YVTN repeat-like/Quinoprotein amine dehydrogenase"/>
    <property type="match status" value="3"/>
</dbReference>
<dbReference type="InterPro" id="IPR051075">
    <property type="entry name" value="SCF_subunit_WD-repeat"/>
</dbReference>
<dbReference type="InterPro" id="IPR001810">
    <property type="entry name" value="F-box_dom"/>
</dbReference>
<dbReference type="PANTHER" id="PTHR19872:SF9">
    <property type="entry name" value="UBIQUITIN-BINDING SDF UBIQUITIN LIGASE COMPLEX SUBUNIT"/>
    <property type="match status" value="1"/>
</dbReference>
<keyword evidence="2" id="KW-0677">Repeat</keyword>
<name>A0A8S2GCZ0_9BILA</name>
<dbReference type="SUPFAM" id="SSF50978">
    <property type="entry name" value="WD40 repeat-like"/>
    <property type="match status" value="1"/>
</dbReference>
<dbReference type="PRINTS" id="PR00320">
    <property type="entry name" value="GPROTEINBRPT"/>
</dbReference>
<dbReference type="PROSITE" id="PS50082">
    <property type="entry name" value="WD_REPEATS_2"/>
    <property type="match status" value="3"/>
</dbReference>
<organism evidence="8 9">
    <name type="scientific">Didymodactylos carnosus</name>
    <dbReference type="NCBI Taxonomy" id="1234261"/>
    <lineage>
        <taxon>Eukaryota</taxon>
        <taxon>Metazoa</taxon>
        <taxon>Spiralia</taxon>
        <taxon>Gnathifera</taxon>
        <taxon>Rotifera</taxon>
        <taxon>Eurotatoria</taxon>
        <taxon>Bdelloidea</taxon>
        <taxon>Philodinida</taxon>
        <taxon>Philodinidae</taxon>
        <taxon>Didymodactylos</taxon>
    </lineage>
</organism>
<evidence type="ECO:0000259" key="6">
    <source>
        <dbReference type="PROSITE" id="PS50181"/>
    </source>
</evidence>
<feature type="region of interest" description="Disordered" evidence="5">
    <location>
        <begin position="1"/>
        <end position="21"/>
    </location>
</feature>
<dbReference type="InterPro" id="IPR019775">
    <property type="entry name" value="WD40_repeat_CS"/>
</dbReference>
<proteinExistence type="predicted"/>
<feature type="repeat" description="WD" evidence="4">
    <location>
        <begin position="410"/>
        <end position="444"/>
    </location>
</feature>
<dbReference type="InterPro" id="IPR015943">
    <property type="entry name" value="WD40/YVTN_repeat-like_dom_sf"/>
</dbReference>
<feature type="repeat" description="WD" evidence="4">
    <location>
        <begin position="238"/>
        <end position="277"/>
    </location>
</feature>
<evidence type="ECO:0000256" key="4">
    <source>
        <dbReference type="PROSITE-ProRule" id="PRU00221"/>
    </source>
</evidence>
<feature type="domain" description="F-box" evidence="6">
    <location>
        <begin position="138"/>
        <end position="184"/>
    </location>
</feature>
<dbReference type="InterPro" id="IPR036322">
    <property type="entry name" value="WD40_repeat_dom_sf"/>
</dbReference>
<dbReference type="EMBL" id="CAJNOK010000026">
    <property type="protein sequence ID" value="CAF0723583.1"/>
    <property type="molecule type" value="Genomic_DNA"/>
</dbReference>
<dbReference type="InterPro" id="IPR001680">
    <property type="entry name" value="WD40_rpt"/>
</dbReference>
<evidence type="ECO:0000256" key="1">
    <source>
        <dbReference type="ARBA" id="ARBA00022574"/>
    </source>
</evidence>
<feature type="repeat" description="WD" evidence="4">
    <location>
        <begin position="312"/>
        <end position="333"/>
    </location>
</feature>
<sequence length="444" mass="51367">MRTSVFKADSELSPGPLKRHYSTDEVDQINSKHDEKKISLHGCFQSDNLQLIQLHDHLVPNADLDQQTNTQIQKRNAQNSELFSHKLLKVSQWFLELTDDQRNILLRELSDLCNSSQWHLLSTMASSNWHRDCPDNCCDLLTNLPFTISLYILSFLDPVSLARSSCVSRLWYSLCSQSELWKKFCRLKKWHLSSTQFDQQQIEKYRLDSGCFEWKRIFIERYRLRSNWLKSRCSVQTFIGHVEGISCVQFDEKRIISGCTGGSIKVWDINTTTEIMTLVGHSKAVRCLFVDGLRLVSGSNDRSIKVRENFCVSGSHDNSIKIWDLKTGQCLKTLLHTGVVRCLQADTRIVLSGSDDKTIKCLGFRTILFNVTVFSKRIIKTQRLIKTLSRKIKRSEDVWNIETGERLCTLRNHGDGVTCLQFNDYMIVSGSYDRSVKLWNFRQC</sequence>
<accession>A0A8S2GCZ0</accession>
<dbReference type="PROSITE" id="PS00678">
    <property type="entry name" value="WD_REPEATS_1"/>
    <property type="match status" value="1"/>
</dbReference>
<protein>
    <recommendedName>
        <fullName evidence="6">F-box domain-containing protein</fullName>
    </recommendedName>
</protein>
<evidence type="ECO:0000256" key="2">
    <source>
        <dbReference type="ARBA" id="ARBA00022737"/>
    </source>
</evidence>
<keyword evidence="1 4" id="KW-0853">WD repeat</keyword>